<keyword evidence="1" id="KW-0472">Membrane</keyword>
<feature type="transmembrane region" description="Helical" evidence="1">
    <location>
        <begin position="148"/>
        <end position="168"/>
    </location>
</feature>
<comment type="caution">
    <text evidence="2">The sequence shown here is derived from an EMBL/GenBank/DDBJ whole genome shotgun (WGS) entry which is preliminary data.</text>
</comment>
<evidence type="ECO:0000256" key="1">
    <source>
        <dbReference type="SAM" id="Phobius"/>
    </source>
</evidence>
<sequence>MNRESSRKSIVLFVVGFLQYVMIRVLIGFGYGYNAQMGSVNASFLLFILISLLSTLAIFVVMVLLVFMASDCNKDRHSRRRLYLLSFIAFLFVALAENFYVLMSLLGSFSVNPYFVNIPWVYFTLFSGICLAKYFTTLESTKKVVVNYVLFTVLFIMTTLIIMLNASWLFKINNIPVGMYVQYGIAFVTGALIYLIGSAKMPKPGFSRFDLTMFLVCVILFVLAILLQKTINYDIRAITTEYLLKTHISEGMMSILPYFAGFFFLRMWLSGDKKGSGLMTIMR</sequence>
<organism evidence="2 3">
    <name type="scientific">Eubacterium callanderi</name>
    <dbReference type="NCBI Taxonomy" id="53442"/>
    <lineage>
        <taxon>Bacteria</taxon>
        <taxon>Bacillati</taxon>
        <taxon>Bacillota</taxon>
        <taxon>Clostridia</taxon>
        <taxon>Eubacteriales</taxon>
        <taxon>Eubacteriaceae</taxon>
        <taxon>Eubacterium</taxon>
    </lineage>
</organism>
<dbReference type="Proteomes" id="UP000586254">
    <property type="component" value="Unassembled WGS sequence"/>
</dbReference>
<keyword evidence="1" id="KW-1133">Transmembrane helix</keyword>
<keyword evidence="1" id="KW-0812">Transmembrane</keyword>
<feature type="transmembrane region" description="Helical" evidence="1">
    <location>
        <begin position="44"/>
        <end position="70"/>
    </location>
</feature>
<accession>A0A853JLQ5</accession>
<evidence type="ECO:0000313" key="2">
    <source>
        <dbReference type="EMBL" id="NZA37635.1"/>
    </source>
</evidence>
<name>A0A853JLQ5_9FIRM</name>
<gene>
    <name evidence="2" type="ORF">H0N91_05655</name>
</gene>
<dbReference type="RefSeq" id="WP_180493104.1">
    <property type="nucleotide sequence ID" value="NZ_JACCKS010000005.1"/>
</dbReference>
<evidence type="ECO:0000313" key="3">
    <source>
        <dbReference type="Proteomes" id="UP000586254"/>
    </source>
</evidence>
<feature type="transmembrane region" description="Helical" evidence="1">
    <location>
        <begin position="114"/>
        <end position="136"/>
    </location>
</feature>
<feature type="transmembrane region" description="Helical" evidence="1">
    <location>
        <begin position="251"/>
        <end position="269"/>
    </location>
</feature>
<feature type="transmembrane region" description="Helical" evidence="1">
    <location>
        <begin position="12"/>
        <end position="32"/>
    </location>
</feature>
<dbReference type="AlphaFoldDB" id="A0A853JLQ5"/>
<dbReference type="EMBL" id="JACCKS010000005">
    <property type="protein sequence ID" value="NZA37635.1"/>
    <property type="molecule type" value="Genomic_DNA"/>
</dbReference>
<feature type="transmembrane region" description="Helical" evidence="1">
    <location>
        <begin position="82"/>
        <end position="102"/>
    </location>
</feature>
<protein>
    <submittedName>
        <fullName evidence="2">Uncharacterized protein</fullName>
    </submittedName>
</protein>
<proteinExistence type="predicted"/>
<feature type="transmembrane region" description="Helical" evidence="1">
    <location>
        <begin position="180"/>
        <end position="199"/>
    </location>
</feature>
<feature type="transmembrane region" description="Helical" evidence="1">
    <location>
        <begin position="211"/>
        <end position="231"/>
    </location>
</feature>
<reference evidence="2 3" key="1">
    <citation type="submission" date="2020-07" db="EMBL/GenBank/DDBJ databases">
        <title>Organ Donor 1.</title>
        <authorList>
            <person name="Marsh A.J."/>
            <person name="Azcarate-Peril M.A."/>
        </authorList>
    </citation>
    <scope>NUCLEOTIDE SEQUENCE [LARGE SCALE GENOMIC DNA]</scope>
    <source>
        <strain evidence="2 3">AMC0717</strain>
    </source>
</reference>